<keyword evidence="5" id="KW-0175">Coiled coil</keyword>
<dbReference type="PANTHER" id="PTHR46244">
    <property type="entry name" value="PHOSPHOENOLPYRUVATE-PROTEIN PHOSPHOTRANSFERASE"/>
    <property type="match status" value="1"/>
</dbReference>
<evidence type="ECO:0000259" key="7">
    <source>
        <dbReference type="Pfam" id="PF05524"/>
    </source>
</evidence>
<dbReference type="PANTHER" id="PTHR46244:SF3">
    <property type="entry name" value="PHOSPHOENOLPYRUVATE-PROTEIN PHOSPHOTRANSFERASE"/>
    <property type="match status" value="1"/>
</dbReference>
<dbReference type="Proteomes" id="UP000823912">
    <property type="component" value="Unassembled WGS sequence"/>
</dbReference>
<organism evidence="8 9">
    <name type="scientific">Candidatus Pullilachnospira gallistercoris</name>
    <dbReference type="NCBI Taxonomy" id="2840911"/>
    <lineage>
        <taxon>Bacteria</taxon>
        <taxon>Bacillati</taxon>
        <taxon>Bacillota</taxon>
        <taxon>Clostridia</taxon>
        <taxon>Lachnospirales</taxon>
        <taxon>Lachnospiraceae</taxon>
        <taxon>Lachnospiraceae incertae sedis</taxon>
        <taxon>Candidatus Pullilachnospira</taxon>
    </lineage>
</organism>
<gene>
    <name evidence="8" type="ORF">IAA55_00340</name>
</gene>
<comment type="caution">
    <text evidence="8">The sequence shown here is derived from an EMBL/GenBank/DDBJ whole genome shotgun (WGS) entry which is preliminary data.</text>
</comment>
<dbReference type="InterPro" id="IPR036637">
    <property type="entry name" value="Phosphohistidine_dom_sf"/>
</dbReference>
<dbReference type="GO" id="GO:0009401">
    <property type="term" value="P:phosphoenolpyruvate-dependent sugar phosphotransferase system"/>
    <property type="evidence" value="ECO:0007669"/>
    <property type="project" value="InterPro"/>
</dbReference>
<dbReference type="InterPro" id="IPR036618">
    <property type="entry name" value="PtsI_HPr-bd_sf"/>
</dbReference>
<reference evidence="8" key="1">
    <citation type="submission" date="2020-10" db="EMBL/GenBank/DDBJ databases">
        <authorList>
            <person name="Gilroy R."/>
        </authorList>
    </citation>
    <scope>NUCLEOTIDE SEQUENCE</scope>
    <source>
        <strain evidence="8">ChiSjej5B23-6657</strain>
    </source>
</reference>
<evidence type="ECO:0000313" key="9">
    <source>
        <dbReference type="Proteomes" id="UP000823912"/>
    </source>
</evidence>
<dbReference type="Pfam" id="PF00391">
    <property type="entry name" value="PEP-utilizers"/>
    <property type="match status" value="1"/>
</dbReference>
<feature type="domain" description="Phosphotransferase system enzyme I N-terminal" evidence="7">
    <location>
        <begin position="5"/>
        <end position="125"/>
    </location>
</feature>
<evidence type="ECO:0000256" key="3">
    <source>
        <dbReference type="ARBA" id="ARBA00022679"/>
    </source>
</evidence>
<comment type="similarity">
    <text evidence="1">Belongs to the PEP-utilizing enzyme family.</text>
</comment>
<name>A0A9D1E778_9FIRM</name>
<dbReference type="AlphaFoldDB" id="A0A9D1E778"/>
<evidence type="ECO:0000256" key="1">
    <source>
        <dbReference type="ARBA" id="ARBA00007837"/>
    </source>
</evidence>
<feature type="non-terminal residue" evidence="8">
    <location>
        <position position="207"/>
    </location>
</feature>
<reference evidence="8" key="2">
    <citation type="journal article" date="2021" name="PeerJ">
        <title>Extensive microbial diversity within the chicken gut microbiome revealed by metagenomics and culture.</title>
        <authorList>
            <person name="Gilroy R."/>
            <person name="Ravi A."/>
            <person name="Getino M."/>
            <person name="Pursley I."/>
            <person name="Horton D.L."/>
            <person name="Alikhan N.F."/>
            <person name="Baker D."/>
            <person name="Gharbi K."/>
            <person name="Hall N."/>
            <person name="Watson M."/>
            <person name="Adriaenssens E.M."/>
            <person name="Foster-Nyarko E."/>
            <person name="Jarju S."/>
            <person name="Secka A."/>
            <person name="Antonio M."/>
            <person name="Oren A."/>
            <person name="Chaudhuri R.R."/>
            <person name="La Ragione R."/>
            <person name="Hildebrand F."/>
            <person name="Pallen M.J."/>
        </authorList>
    </citation>
    <scope>NUCLEOTIDE SEQUENCE</scope>
    <source>
        <strain evidence="8">ChiSjej5B23-6657</strain>
    </source>
</reference>
<dbReference type="SUPFAM" id="SSF47831">
    <property type="entry name" value="Enzyme I of the PEP:sugar phosphotransferase system HPr-binding (sub)domain"/>
    <property type="match status" value="1"/>
</dbReference>
<accession>A0A9D1E778</accession>
<evidence type="ECO:0000256" key="2">
    <source>
        <dbReference type="ARBA" id="ARBA00016544"/>
    </source>
</evidence>
<dbReference type="EMBL" id="DVHM01000005">
    <property type="protein sequence ID" value="HIR69714.1"/>
    <property type="molecule type" value="Genomic_DNA"/>
</dbReference>
<dbReference type="SUPFAM" id="SSF52009">
    <property type="entry name" value="Phosphohistidine domain"/>
    <property type="match status" value="1"/>
</dbReference>
<keyword evidence="3" id="KW-0808">Transferase</keyword>
<evidence type="ECO:0000313" key="8">
    <source>
        <dbReference type="EMBL" id="HIR69714.1"/>
    </source>
</evidence>
<evidence type="ECO:0000256" key="5">
    <source>
        <dbReference type="SAM" id="Coils"/>
    </source>
</evidence>
<proteinExistence type="inferred from homology"/>
<dbReference type="Gene3D" id="3.50.30.10">
    <property type="entry name" value="Phosphohistidine domain"/>
    <property type="match status" value="1"/>
</dbReference>
<dbReference type="Gene3D" id="1.10.274.10">
    <property type="entry name" value="PtsI, HPr-binding domain"/>
    <property type="match status" value="1"/>
</dbReference>
<dbReference type="Pfam" id="PF05524">
    <property type="entry name" value="PEP-utilisers_N"/>
    <property type="match status" value="1"/>
</dbReference>
<dbReference type="InterPro" id="IPR008731">
    <property type="entry name" value="PTS_EIN"/>
</dbReference>
<sequence length="207" mass="22784">MVLEGKSVFGGIAIGPISLYHRQDHVVKRTKVEDTAAEISRFEAAREKAKEQLQALYEKAKKEVGETNAMIFEVHQMMLDDLDYVESVTNMISSQKINAEYAVATTGDNFANMFAAMDDEYMKARAADVKDISNRLIMVLSGYEAGAMTGEEPVILVADDLAPSETVQLDKSRVLSFVTRHGSTNSHTAILARTMNIPALIGVDYSD</sequence>
<dbReference type="GO" id="GO:0016772">
    <property type="term" value="F:transferase activity, transferring phosphorus-containing groups"/>
    <property type="evidence" value="ECO:0007669"/>
    <property type="project" value="InterPro"/>
</dbReference>
<evidence type="ECO:0000259" key="6">
    <source>
        <dbReference type="Pfam" id="PF00391"/>
    </source>
</evidence>
<feature type="domain" description="PEP-utilising enzyme mobile" evidence="6">
    <location>
        <begin position="151"/>
        <end position="204"/>
    </location>
</feature>
<evidence type="ECO:0000256" key="4">
    <source>
        <dbReference type="ARBA" id="ARBA00033235"/>
    </source>
</evidence>
<protein>
    <recommendedName>
        <fullName evidence="2">Phosphoenolpyruvate-protein phosphotransferase</fullName>
    </recommendedName>
    <alternativeName>
        <fullName evidence="4">Phosphotransferase system, enzyme I</fullName>
    </alternativeName>
</protein>
<dbReference type="InterPro" id="IPR008279">
    <property type="entry name" value="PEP-util_enz_mobile_dom"/>
</dbReference>
<dbReference type="InterPro" id="IPR050499">
    <property type="entry name" value="PEP-utilizing_PTS_enzyme"/>
</dbReference>
<feature type="coiled-coil region" evidence="5">
    <location>
        <begin position="32"/>
        <end position="70"/>
    </location>
</feature>